<reference evidence="2" key="1">
    <citation type="submission" date="2020-03" db="EMBL/GenBank/DDBJ databases">
        <authorList>
            <person name="Weist P."/>
        </authorList>
    </citation>
    <scope>NUCLEOTIDE SEQUENCE</scope>
</reference>
<proteinExistence type="predicted"/>
<comment type="caution">
    <text evidence="2">The sequence shown here is derived from an EMBL/GenBank/DDBJ whole genome shotgun (WGS) entry which is preliminary data.</text>
</comment>
<name>A0A9N7VHW4_PLEPL</name>
<feature type="region of interest" description="Disordered" evidence="1">
    <location>
        <begin position="141"/>
        <end position="181"/>
    </location>
</feature>
<accession>A0A9N7VHW4</accession>
<evidence type="ECO:0000313" key="2">
    <source>
        <dbReference type="EMBL" id="CAB1448612.1"/>
    </source>
</evidence>
<sequence length="273" mass="30403">MTQYRTGGDAEERGHKYVDYYKLKPPPPPRPRQSHPTLRPIWSASQMTQFMIQELQVHLYCSRPVAAPRLLSYANSGAIVRANSLEFLPTKEKRRGKDRGVKRDRETERERDQTRGTCEALTGEQGVVHHYRDVSGGVYQYTSKEAPPTLNSQSQRPTDKEKGHKHHFSVHPATSTNPSLQRQRAAVCAKPGCARRHPAGTDATLTERRAHGGKMDQQKAKGASLLPSVSPAGILSAMAITPSHASLTDTAESSRRCPVIDSMRTFLCRLTLK</sequence>
<dbReference type="EMBL" id="CADEAL010003984">
    <property type="protein sequence ID" value="CAB1448612.1"/>
    <property type="molecule type" value="Genomic_DNA"/>
</dbReference>
<protein>
    <submittedName>
        <fullName evidence="2">Uncharacterized protein</fullName>
    </submittedName>
</protein>
<feature type="region of interest" description="Disordered" evidence="1">
    <location>
        <begin position="91"/>
        <end position="116"/>
    </location>
</feature>
<evidence type="ECO:0000313" key="3">
    <source>
        <dbReference type="Proteomes" id="UP001153269"/>
    </source>
</evidence>
<feature type="compositionally biased region" description="Basic and acidic residues" evidence="1">
    <location>
        <begin position="8"/>
        <end position="22"/>
    </location>
</feature>
<keyword evidence="3" id="KW-1185">Reference proteome</keyword>
<dbReference type="AlphaFoldDB" id="A0A9N7VHW4"/>
<feature type="compositionally biased region" description="Polar residues" evidence="1">
    <location>
        <begin position="172"/>
        <end position="181"/>
    </location>
</feature>
<organism evidence="2 3">
    <name type="scientific">Pleuronectes platessa</name>
    <name type="common">European plaice</name>
    <dbReference type="NCBI Taxonomy" id="8262"/>
    <lineage>
        <taxon>Eukaryota</taxon>
        <taxon>Metazoa</taxon>
        <taxon>Chordata</taxon>
        <taxon>Craniata</taxon>
        <taxon>Vertebrata</taxon>
        <taxon>Euteleostomi</taxon>
        <taxon>Actinopterygii</taxon>
        <taxon>Neopterygii</taxon>
        <taxon>Teleostei</taxon>
        <taxon>Neoteleostei</taxon>
        <taxon>Acanthomorphata</taxon>
        <taxon>Carangaria</taxon>
        <taxon>Pleuronectiformes</taxon>
        <taxon>Pleuronectoidei</taxon>
        <taxon>Pleuronectidae</taxon>
        <taxon>Pleuronectes</taxon>
    </lineage>
</organism>
<gene>
    <name evidence="2" type="ORF">PLEPLA_LOCUS36262</name>
</gene>
<feature type="region of interest" description="Disordered" evidence="1">
    <location>
        <begin position="1"/>
        <end position="37"/>
    </location>
</feature>
<evidence type="ECO:0000256" key="1">
    <source>
        <dbReference type="SAM" id="MobiDB-lite"/>
    </source>
</evidence>
<feature type="compositionally biased region" description="Basic and acidic residues" evidence="1">
    <location>
        <begin position="98"/>
        <end position="114"/>
    </location>
</feature>
<dbReference type="Proteomes" id="UP001153269">
    <property type="component" value="Unassembled WGS sequence"/>
</dbReference>